<dbReference type="InterPro" id="IPR009057">
    <property type="entry name" value="Homeodomain-like_sf"/>
</dbReference>
<dbReference type="PRINTS" id="PR01590">
    <property type="entry name" value="HTHFIS"/>
</dbReference>
<dbReference type="STRING" id="1449350.OCH239_19575"/>
<gene>
    <name evidence="2" type="ORF">OCH239_19575</name>
</gene>
<dbReference type="PATRIC" id="fig|1449350.3.peg.1820"/>
<proteinExistence type="predicted"/>
<dbReference type="SUPFAM" id="SSF46689">
    <property type="entry name" value="Homeodomain-like"/>
    <property type="match status" value="1"/>
</dbReference>
<dbReference type="Proteomes" id="UP000022447">
    <property type="component" value="Unassembled WGS sequence"/>
</dbReference>
<dbReference type="SUPFAM" id="SSF55785">
    <property type="entry name" value="PYP-like sensor domain (PAS domain)"/>
    <property type="match status" value="2"/>
</dbReference>
<dbReference type="InterPro" id="IPR002197">
    <property type="entry name" value="HTH_Fis"/>
</dbReference>
<name>X7EG01_9RHOB</name>
<dbReference type="Gene3D" id="1.10.10.60">
    <property type="entry name" value="Homeodomain-like"/>
    <property type="match status" value="1"/>
</dbReference>
<dbReference type="GO" id="GO:0043565">
    <property type="term" value="F:sequence-specific DNA binding"/>
    <property type="evidence" value="ECO:0007669"/>
    <property type="project" value="InterPro"/>
</dbReference>
<sequence length="473" mass="51344">MSNAPKPRMRDTVSDGIDASYLASVVAAASDLSLRVADDGTVTEMMVTPMQAAEMRLPDCSGRPVAESLTGESQAKFNAARSALIDGAPPRRPIELNHILPHGRELPVRYTLIPHPEGGFLMLGRDLSAVAETQAQLVQAQMSLEQGYEARREYDARYRLLLRSVHDPIIFASASDGTISDLNEPAASILGGTRESLVGQGLAAEFDDCDRAEMMDRLMDAAGSDTERSLKMTARRSGREVELSAQMFRAAGERSLLCRLNARADSLETPAGLARDLGVMFERTADAILFTDLRGEILSCNDAFLDLLNAAQVAEVKAQNISSYFGRGRVDLNVIVENARRAGQMRLYATKLLTELGGATPVEISVTYLNDRSNPVLAYLIRDASRSEALRGAQPNGAADNARSVMELVGSATLKEIVAETTEVVEKMCIETAVSLTRNNRVAAAEMLGLSRQSLYVKLRKYDLLDRNTGTEA</sequence>
<dbReference type="InterPro" id="IPR000014">
    <property type="entry name" value="PAS"/>
</dbReference>
<dbReference type="CDD" id="cd00130">
    <property type="entry name" value="PAS"/>
    <property type="match status" value="2"/>
</dbReference>
<organism evidence="2 3">
    <name type="scientific">Roseivivax halodurans JCM 10272</name>
    <dbReference type="NCBI Taxonomy" id="1449350"/>
    <lineage>
        <taxon>Bacteria</taxon>
        <taxon>Pseudomonadati</taxon>
        <taxon>Pseudomonadota</taxon>
        <taxon>Alphaproteobacteria</taxon>
        <taxon>Rhodobacterales</taxon>
        <taxon>Roseobacteraceae</taxon>
        <taxon>Roseivivax</taxon>
    </lineage>
</organism>
<dbReference type="GO" id="GO:0006355">
    <property type="term" value="P:regulation of DNA-templated transcription"/>
    <property type="evidence" value="ECO:0007669"/>
    <property type="project" value="InterPro"/>
</dbReference>
<dbReference type="InterPro" id="IPR011785">
    <property type="entry name" value="Tscrpt_reg_PpsR-CrtJ"/>
</dbReference>
<feature type="domain" description="PAS" evidence="1">
    <location>
        <begin position="154"/>
        <end position="225"/>
    </location>
</feature>
<accession>X7EG01</accession>
<dbReference type="EMBL" id="JALZ01000007">
    <property type="protein sequence ID" value="ETX14999.1"/>
    <property type="molecule type" value="Genomic_DNA"/>
</dbReference>
<dbReference type="InterPro" id="IPR013767">
    <property type="entry name" value="PAS_fold"/>
</dbReference>
<dbReference type="Pfam" id="PF00989">
    <property type="entry name" value="PAS"/>
    <property type="match status" value="2"/>
</dbReference>
<keyword evidence="3" id="KW-1185">Reference proteome</keyword>
<dbReference type="SMART" id="SM00091">
    <property type="entry name" value="PAS"/>
    <property type="match status" value="2"/>
</dbReference>
<reference evidence="2 3" key="1">
    <citation type="submission" date="2014-01" db="EMBL/GenBank/DDBJ databases">
        <title>Roseivivax halodurans JCM 10272 Genome Sequencing.</title>
        <authorList>
            <person name="Lai Q."/>
            <person name="Li G."/>
            <person name="Shao Z."/>
        </authorList>
    </citation>
    <scope>NUCLEOTIDE SEQUENCE [LARGE SCALE GENOMIC DNA]</scope>
    <source>
        <strain evidence="2 3">JCM 10272</strain>
    </source>
</reference>
<dbReference type="NCBIfam" id="TIGR00229">
    <property type="entry name" value="sensory_box"/>
    <property type="match status" value="1"/>
</dbReference>
<dbReference type="eggNOG" id="COG2204">
    <property type="taxonomic scope" value="Bacteria"/>
</dbReference>
<dbReference type="NCBIfam" id="TIGR02040">
    <property type="entry name" value="PpsR-CrtJ"/>
    <property type="match status" value="1"/>
</dbReference>
<evidence type="ECO:0000313" key="2">
    <source>
        <dbReference type="EMBL" id="ETX14999.1"/>
    </source>
</evidence>
<comment type="caution">
    <text evidence="2">The sequence shown here is derived from an EMBL/GenBank/DDBJ whole genome shotgun (WGS) entry which is preliminary data.</text>
</comment>
<evidence type="ECO:0000259" key="1">
    <source>
        <dbReference type="PROSITE" id="PS50112"/>
    </source>
</evidence>
<dbReference type="Gene3D" id="3.30.450.20">
    <property type="entry name" value="PAS domain"/>
    <property type="match status" value="3"/>
</dbReference>
<dbReference type="AlphaFoldDB" id="X7EG01"/>
<protein>
    <submittedName>
        <fullName evidence="2">CrtJ</fullName>
    </submittedName>
</protein>
<dbReference type="PROSITE" id="PS50112">
    <property type="entry name" value="PAS"/>
    <property type="match status" value="1"/>
</dbReference>
<dbReference type="InterPro" id="IPR035965">
    <property type="entry name" value="PAS-like_dom_sf"/>
</dbReference>
<dbReference type="Pfam" id="PF02954">
    <property type="entry name" value="HTH_8"/>
    <property type="match status" value="1"/>
</dbReference>
<evidence type="ECO:0000313" key="3">
    <source>
        <dbReference type="Proteomes" id="UP000022447"/>
    </source>
</evidence>